<evidence type="ECO:0000313" key="3">
    <source>
        <dbReference type="EMBL" id="MEQ2194729.1"/>
    </source>
</evidence>
<evidence type="ECO:0000256" key="2">
    <source>
        <dbReference type="SAM" id="SignalP"/>
    </source>
</evidence>
<feature type="signal peptide" evidence="2">
    <location>
        <begin position="1"/>
        <end position="19"/>
    </location>
</feature>
<comment type="caution">
    <text evidence="3">The sequence shown here is derived from an EMBL/GenBank/DDBJ whole genome shotgun (WGS) entry which is preliminary data.</text>
</comment>
<dbReference type="Proteomes" id="UP001434883">
    <property type="component" value="Unassembled WGS sequence"/>
</dbReference>
<name>A0ABV0QFZ3_9TELE</name>
<sequence length="200" mass="20979">MFCLSLCLFLALPEGPCSGDRGSDISAADPSGHDPPGPSPVYLPACATNTDEHHSGPRRSSRVPGLFPAVAHPKGHSRQEAAASQVPQLYHVTQLGMDKESHTCPQTFAPVHSHYCIPKDMQDHHEKSLPALRLSLLNSQQSLTQPLQQGVKPAAGSTPPAMVVGPAVRIRHPNSISTTAGATVLPAGTIGHAAAMVCTE</sequence>
<keyword evidence="2" id="KW-0732">Signal</keyword>
<dbReference type="EMBL" id="JAHRIN010009615">
    <property type="protein sequence ID" value="MEQ2194729.1"/>
    <property type="molecule type" value="Genomic_DNA"/>
</dbReference>
<evidence type="ECO:0000313" key="4">
    <source>
        <dbReference type="Proteomes" id="UP001434883"/>
    </source>
</evidence>
<keyword evidence="4" id="KW-1185">Reference proteome</keyword>
<reference evidence="3 4" key="1">
    <citation type="submission" date="2021-06" db="EMBL/GenBank/DDBJ databases">
        <authorList>
            <person name="Palmer J.M."/>
        </authorList>
    </citation>
    <scope>NUCLEOTIDE SEQUENCE [LARGE SCALE GENOMIC DNA]</scope>
    <source>
        <strain evidence="3 4">XC_2019</strain>
        <tissue evidence="3">Muscle</tissue>
    </source>
</reference>
<organism evidence="3 4">
    <name type="scientific">Xenoophorus captivus</name>
    <dbReference type="NCBI Taxonomy" id="1517983"/>
    <lineage>
        <taxon>Eukaryota</taxon>
        <taxon>Metazoa</taxon>
        <taxon>Chordata</taxon>
        <taxon>Craniata</taxon>
        <taxon>Vertebrata</taxon>
        <taxon>Euteleostomi</taxon>
        <taxon>Actinopterygii</taxon>
        <taxon>Neopterygii</taxon>
        <taxon>Teleostei</taxon>
        <taxon>Neoteleostei</taxon>
        <taxon>Acanthomorphata</taxon>
        <taxon>Ovalentaria</taxon>
        <taxon>Atherinomorphae</taxon>
        <taxon>Cyprinodontiformes</taxon>
        <taxon>Goodeidae</taxon>
        <taxon>Xenoophorus</taxon>
    </lineage>
</organism>
<protein>
    <submittedName>
        <fullName evidence="3">Uncharacterized protein</fullName>
    </submittedName>
</protein>
<evidence type="ECO:0000256" key="1">
    <source>
        <dbReference type="SAM" id="MobiDB-lite"/>
    </source>
</evidence>
<proteinExistence type="predicted"/>
<feature type="chain" id="PRO_5045177784" evidence="2">
    <location>
        <begin position="20"/>
        <end position="200"/>
    </location>
</feature>
<feature type="region of interest" description="Disordered" evidence="1">
    <location>
        <begin position="21"/>
        <end position="67"/>
    </location>
</feature>
<gene>
    <name evidence="3" type="ORF">XENOCAPTIV_002131</name>
</gene>
<accession>A0ABV0QFZ3</accession>